<evidence type="ECO:0000313" key="3">
    <source>
        <dbReference type="WBParaSite" id="HNAJ_0000121101-mRNA-1"/>
    </source>
</evidence>
<dbReference type="EMBL" id="UZAE01000440">
    <property type="protein sequence ID" value="VDN97070.1"/>
    <property type="molecule type" value="Genomic_DNA"/>
</dbReference>
<evidence type="ECO:0000313" key="2">
    <source>
        <dbReference type="Proteomes" id="UP000278807"/>
    </source>
</evidence>
<dbReference type="AlphaFoldDB" id="A0A0R3T2N3"/>
<organism evidence="3">
    <name type="scientific">Rodentolepis nana</name>
    <name type="common">Dwarf tapeworm</name>
    <name type="synonym">Hymenolepis nana</name>
    <dbReference type="NCBI Taxonomy" id="102285"/>
    <lineage>
        <taxon>Eukaryota</taxon>
        <taxon>Metazoa</taxon>
        <taxon>Spiralia</taxon>
        <taxon>Lophotrochozoa</taxon>
        <taxon>Platyhelminthes</taxon>
        <taxon>Cestoda</taxon>
        <taxon>Eucestoda</taxon>
        <taxon>Cyclophyllidea</taxon>
        <taxon>Hymenolepididae</taxon>
        <taxon>Rodentolepis</taxon>
    </lineage>
</organism>
<accession>A0A0R3T2N3</accession>
<protein>
    <submittedName>
        <fullName evidence="3">Transposase</fullName>
    </submittedName>
</protein>
<sequence length="51" mass="5578">MLAFATVTISSGIILHDDIFQQIGDIFTARGTSDSSNSDWPHLVKSCLVLR</sequence>
<keyword evidence="2" id="KW-1185">Reference proteome</keyword>
<evidence type="ECO:0000313" key="1">
    <source>
        <dbReference type="EMBL" id="VDN97070.1"/>
    </source>
</evidence>
<reference evidence="1 2" key="2">
    <citation type="submission" date="2018-11" db="EMBL/GenBank/DDBJ databases">
        <authorList>
            <consortium name="Pathogen Informatics"/>
        </authorList>
    </citation>
    <scope>NUCLEOTIDE SEQUENCE [LARGE SCALE GENOMIC DNA]</scope>
</reference>
<reference evidence="3" key="1">
    <citation type="submission" date="2017-02" db="UniProtKB">
        <authorList>
            <consortium name="WormBaseParasite"/>
        </authorList>
    </citation>
    <scope>IDENTIFICATION</scope>
</reference>
<proteinExistence type="predicted"/>
<dbReference type="WBParaSite" id="HNAJ_0000121101-mRNA-1">
    <property type="protein sequence ID" value="HNAJ_0000121101-mRNA-1"/>
    <property type="gene ID" value="HNAJ_0000121101"/>
</dbReference>
<dbReference type="Proteomes" id="UP000278807">
    <property type="component" value="Unassembled WGS sequence"/>
</dbReference>
<name>A0A0R3T2N3_RODNA</name>
<gene>
    <name evidence="1" type="ORF">HNAJ_LOCUS1211</name>
</gene>